<keyword evidence="4" id="KW-1185">Reference proteome</keyword>
<dbReference type="PANTHER" id="PTHR36453:SF1">
    <property type="entry name" value="RIGHT HANDED BETA HELIX DOMAIN-CONTAINING PROTEIN"/>
    <property type="match status" value="1"/>
</dbReference>
<reference evidence="3 4" key="1">
    <citation type="journal article" date="2009" name="Stand. Genomic Sci.">
        <title>Complete genome sequence of Stackebrandtia nassauensis type strain (LLR-40K-21).</title>
        <authorList>
            <person name="Munk C."/>
            <person name="Lapidus A."/>
            <person name="Copeland A."/>
            <person name="Jando M."/>
            <person name="Mayilraj S."/>
            <person name="Glavina Del Rio T."/>
            <person name="Nolan M."/>
            <person name="Chen F."/>
            <person name="Lucas S."/>
            <person name="Tice H."/>
            <person name="Cheng J.F."/>
            <person name="Han C."/>
            <person name="Detter J.C."/>
            <person name="Bruce D."/>
            <person name="Goodwin L."/>
            <person name="Chain P."/>
            <person name="Pitluck S."/>
            <person name="Goker M."/>
            <person name="Ovchinikova G."/>
            <person name="Pati A."/>
            <person name="Ivanova N."/>
            <person name="Mavromatis K."/>
            <person name="Chen A."/>
            <person name="Palaniappan K."/>
            <person name="Land M."/>
            <person name="Hauser L."/>
            <person name="Chang Y.J."/>
            <person name="Jeffries C.D."/>
            <person name="Bristow J."/>
            <person name="Eisen J.A."/>
            <person name="Markowitz V."/>
            <person name="Hugenholtz P."/>
            <person name="Kyrpides N.C."/>
            <person name="Klenk H.P."/>
        </authorList>
    </citation>
    <scope>NUCLEOTIDE SEQUENCE [LARGE SCALE GENOMIC DNA]</scope>
    <source>
        <strain evidence="4">DSM 44728 / CIP 108903 / NRRL B-16338 / NBRC 102104 / LLR-40K-21</strain>
    </source>
</reference>
<feature type="domain" description="Right handed beta helix" evidence="2">
    <location>
        <begin position="361"/>
        <end position="550"/>
    </location>
</feature>
<name>D3Q5V4_STANL</name>
<evidence type="ECO:0000313" key="3">
    <source>
        <dbReference type="EMBL" id="ADD40253.1"/>
    </source>
</evidence>
<accession>D3Q5V4</accession>
<dbReference type="InterPro" id="IPR006626">
    <property type="entry name" value="PbH1"/>
</dbReference>
<dbReference type="Proteomes" id="UP000000844">
    <property type="component" value="Chromosome"/>
</dbReference>
<dbReference type="InterPro" id="IPR039448">
    <property type="entry name" value="Beta_helix"/>
</dbReference>
<evidence type="ECO:0000256" key="1">
    <source>
        <dbReference type="SAM" id="Phobius"/>
    </source>
</evidence>
<dbReference type="InterPro" id="IPR012334">
    <property type="entry name" value="Pectin_lyas_fold"/>
</dbReference>
<protein>
    <recommendedName>
        <fullName evidence="2">Right handed beta helix domain-containing protein</fullName>
    </recommendedName>
</protein>
<dbReference type="KEGG" id="sna:Snas_0539"/>
<dbReference type="Pfam" id="PF13229">
    <property type="entry name" value="Beta_helix"/>
    <property type="match status" value="1"/>
</dbReference>
<dbReference type="RefSeq" id="WP_013015824.1">
    <property type="nucleotide sequence ID" value="NC_013947.1"/>
</dbReference>
<keyword evidence="1" id="KW-0472">Membrane</keyword>
<keyword evidence="1" id="KW-0812">Transmembrane</keyword>
<dbReference type="OrthoDB" id="9770043at2"/>
<dbReference type="AlphaFoldDB" id="D3Q5V4"/>
<evidence type="ECO:0000313" key="4">
    <source>
        <dbReference type="Proteomes" id="UP000000844"/>
    </source>
</evidence>
<dbReference type="SUPFAM" id="SSF51126">
    <property type="entry name" value="Pectin lyase-like"/>
    <property type="match status" value="1"/>
</dbReference>
<dbReference type="HOGENOM" id="CLU_509850_0_0_11"/>
<dbReference type="EMBL" id="CP001778">
    <property type="protein sequence ID" value="ADD40253.1"/>
    <property type="molecule type" value="Genomic_DNA"/>
</dbReference>
<dbReference type="InterPro" id="IPR011050">
    <property type="entry name" value="Pectin_lyase_fold/virulence"/>
</dbReference>
<organism evidence="3 4">
    <name type="scientific">Stackebrandtia nassauensis (strain DSM 44728 / CIP 108903 / NRRL B-16338 / NBRC 102104 / LLR-40K-21)</name>
    <dbReference type="NCBI Taxonomy" id="446470"/>
    <lineage>
        <taxon>Bacteria</taxon>
        <taxon>Bacillati</taxon>
        <taxon>Actinomycetota</taxon>
        <taxon>Actinomycetes</taxon>
        <taxon>Glycomycetales</taxon>
        <taxon>Glycomycetaceae</taxon>
        <taxon>Stackebrandtia</taxon>
    </lineage>
</organism>
<dbReference type="Gene3D" id="2.160.20.10">
    <property type="entry name" value="Single-stranded right-handed beta-helix, Pectin lyase-like"/>
    <property type="match status" value="2"/>
</dbReference>
<feature type="transmembrane region" description="Helical" evidence="1">
    <location>
        <begin position="12"/>
        <end position="32"/>
    </location>
</feature>
<dbReference type="eggNOG" id="COG4733">
    <property type="taxonomic scope" value="Bacteria"/>
</dbReference>
<dbReference type="PANTHER" id="PTHR36453">
    <property type="entry name" value="SECRETED PROTEIN-RELATED"/>
    <property type="match status" value="1"/>
</dbReference>
<evidence type="ECO:0000259" key="2">
    <source>
        <dbReference type="Pfam" id="PF13229"/>
    </source>
</evidence>
<gene>
    <name evidence="3" type="ordered locus">Snas_0539</name>
</gene>
<dbReference type="SMART" id="SM00710">
    <property type="entry name" value="PbH1"/>
    <property type="match status" value="6"/>
</dbReference>
<dbReference type="STRING" id="446470.Snas_0539"/>
<proteinExistence type="predicted"/>
<keyword evidence="1" id="KW-1133">Transmembrane helix</keyword>
<sequence>MTEPKHHRAQTLVIVVAALVAASVAIVLASLGGTRDLYVSTSGDDSWDGSLERPFASLKRAQKEVRALTDSMGADITVHVRGGTYRLSQPLKFNGEADSGRNGHRVVYQAYGYGTSEPERVTISGGHKVSGWNTDDGVWSAKVGDLRTRQLYVDGDRAPRAGLGGGIPGDAIATKTGYTTDSTAPQSWKDPENIEFVYTLALYTDRRCGVKDVTGDESGSTITMDSECWGLMLAEADDPVLGEKGELPSEPTDIVNSRSFLDKAGSWFLDRTGSGEHTLFYKPLPGQEPGSTEVVAPRLETLVDGSGGSGKRLHDVDLNGFTFAEATWLAPDEPSGFVSSWSSYSLPGEQARRTVPGNVRFRDSDRIGLRGNTFTRLGGQGLEISSSSSGFVVAGNEFTDISDGGIVMGLLPPDTAGEHRDNRIADNWVHDIGVENRAASGIWLMGTKDATIEHNQVNDVPHMGILAGRDPDVPAATSGTRILGNLVIDAMQRIGDGGGIYLRGSQGDSYADGALVKGNVVTNARTDTGGFFNIGIYTDDGSKWVTVADNATYDNLAAIGGCDESPRRPVDRIRFTGNFWDDAVPEGIDRMDFPGAWPCGQPHHVSFAGNTTLSQTAPARACRSNLDCVTILKRAGLSDEYRELLRDK</sequence>